<dbReference type="Pfam" id="PF04059">
    <property type="entry name" value="RRM_2"/>
    <property type="match status" value="1"/>
</dbReference>
<evidence type="ECO:0000313" key="6">
    <source>
        <dbReference type="Proteomes" id="UP000664521"/>
    </source>
</evidence>
<keyword evidence="6" id="KW-1185">Reference proteome</keyword>
<comment type="caution">
    <text evidence="5">The sequence shown here is derived from an EMBL/GenBank/DDBJ whole genome shotgun (WGS) entry which is preliminary data.</text>
</comment>
<dbReference type="EMBL" id="CAJPDS010000010">
    <property type="protein sequence ID" value="CAF9911870.1"/>
    <property type="molecule type" value="Genomic_DNA"/>
</dbReference>
<evidence type="ECO:0000256" key="1">
    <source>
        <dbReference type="ARBA" id="ARBA00022884"/>
    </source>
</evidence>
<keyword evidence="1 2" id="KW-0694">RNA-binding</keyword>
<feature type="region of interest" description="Disordered" evidence="3">
    <location>
        <begin position="71"/>
        <end position="104"/>
    </location>
</feature>
<dbReference type="InterPro" id="IPR035979">
    <property type="entry name" value="RBD_domain_sf"/>
</dbReference>
<dbReference type="PANTHER" id="PTHR23189">
    <property type="entry name" value="RNA RECOGNITION MOTIF-CONTAINING"/>
    <property type="match status" value="1"/>
</dbReference>
<proteinExistence type="predicted"/>
<evidence type="ECO:0000259" key="4">
    <source>
        <dbReference type="PROSITE" id="PS50102"/>
    </source>
</evidence>
<dbReference type="PROSITE" id="PS50102">
    <property type="entry name" value="RRM"/>
    <property type="match status" value="1"/>
</dbReference>
<evidence type="ECO:0000256" key="3">
    <source>
        <dbReference type="SAM" id="MobiDB-lite"/>
    </source>
</evidence>
<evidence type="ECO:0000313" key="5">
    <source>
        <dbReference type="EMBL" id="CAF9911870.1"/>
    </source>
</evidence>
<dbReference type="InterPro" id="IPR000504">
    <property type="entry name" value="RRM_dom"/>
</dbReference>
<sequence>MIEANRPRGGPAGSPSSSEAVNSAQNTPETKLTAFSPEVLRSGYKAAKSGIVRPTVPPAFALNAFSKASPSGKGSNIPGALGSSDPFVSSSAGLSTGRRLNDGHKLSPIASNFIPRGAQQGDLGNGARQNFGLPASTSNTPIGSSGPNFNGASPSIHIFSGKHGTYDGRSAASASGTPTRSQTSVAGSPRKFVKVGQFSSDVNTSRYLFIGHISTKASMSELEHFFHRDWFPTLKNLGTNELLLTGSIYVSFGDIRESIQAYAKVKDMRPTWSIDFIGTAKYFTKQNMATPGIVFEAQLLIKAEYGGPIEKFCPNGIGVVLKELLGNFGDVMAMALVQDTSPLASYRVEFYNSATTGPVLKNLQGFKIAACILSVQVLPGGNSAFYPQSPDIHRPFIIGSDDTSLGNALDALTLSGPSNAYGQGNLTLPGMQGGHGQEMMSTPPFASYPMPQLSAGRSFAFHRDLSGHQMPTPFNLQKTNYHGPDSGEVSPFSQIFGPYPEYGLPSPIWPSYSPGAIGQERSTPMLPPYRSAYYPYQQRLPHKYMGRHPDYPSGSHNVVDVERIRQGLDVRTTIMLRNIPNKIDQAMLKDIVDETSHGKYDFMYLRIDFANNCNVGYAFINFEDPVYIIDFMNARAGSRWNRFNSDKVAEVSYATIQGRDCLVQKFRNSSVMLEHPSFRPKIFHTTGPMAGNEDIFPGPDNPSKMRRSVENAEHVGLFAPRAGQNFRDEQRRRRSQFDRGTRLAEMEDAYDDRHDYRGELTPSCKGIPLKYHRSTTFLPIYEET</sequence>
<dbReference type="InterPro" id="IPR034862">
    <property type="entry name" value="Fungal_Mei2-like_RRM3"/>
</dbReference>
<dbReference type="Proteomes" id="UP000664521">
    <property type="component" value="Unassembled WGS sequence"/>
</dbReference>
<dbReference type="GO" id="GO:0003723">
    <property type="term" value="F:RNA binding"/>
    <property type="evidence" value="ECO:0007669"/>
    <property type="project" value="UniProtKB-UniRule"/>
</dbReference>
<feature type="region of interest" description="Disordered" evidence="3">
    <location>
        <begin position="167"/>
        <end position="188"/>
    </location>
</feature>
<reference evidence="5" key="1">
    <citation type="submission" date="2021-03" db="EMBL/GenBank/DDBJ databases">
        <authorList>
            <person name="Tagirdzhanova G."/>
        </authorList>
    </citation>
    <scope>NUCLEOTIDE SEQUENCE</scope>
</reference>
<dbReference type="InterPro" id="IPR007201">
    <property type="entry name" value="Mei2-like_Rrm_C"/>
</dbReference>
<feature type="region of interest" description="Disordered" evidence="3">
    <location>
        <begin position="1"/>
        <end position="37"/>
    </location>
</feature>
<name>A0A8H3IDD8_9LECA</name>
<dbReference type="CDD" id="cd12532">
    <property type="entry name" value="RRM3_MEI2_fungi"/>
    <property type="match status" value="1"/>
</dbReference>
<feature type="compositionally biased region" description="Low complexity" evidence="3">
    <location>
        <begin position="7"/>
        <end position="18"/>
    </location>
</feature>
<protein>
    <recommendedName>
        <fullName evidence="4">RRM domain-containing protein</fullName>
    </recommendedName>
</protein>
<dbReference type="SUPFAM" id="SSF54928">
    <property type="entry name" value="RNA-binding domain, RBD"/>
    <property type="match status" value="1"/>
</dbReference>
<feature type="compositionally biased region" description="Polar residues" evidence="3">
    <location>
        <begin position="172"/>
        <end position="186"/>
    </location>
</feature>
<gene>
    <name evidence="5" type="ORF">HETSPECPRED_000473</name>
</gene>
<feature type="compositionally biased region" description="Polar residues" evidence="3">
    <location>
        <begin position="135"/>
        <end position="147"/>
    </location>
</feature>
<dbReference type="OrthoDB" id="417481at2759"/>
<dbReference type="AlphaFoldDB" id="A0A8H3IDD8"/>
<feature type="compositionally biased region" description="Polar residues" evidence="3">
    <location>
        <begin position="19"/>
        <end position="30"/>
    </location>
</feature>
<feature type="domain" description="RRM" evidence="4">
    <location>
        <begin position="572"/>
        <end position="668"/>
    </location>
</feature>
<evidence type="ECO:0000256" key="2">
    <source>
        <dbReference type="PROSITE-ProRule" id="PRU00176"/>
    </source>
</evidence>
<organism evidence="5 6">
    <name type="scientific">Heterodermia speciosa</name>
    <dbReference type="NCBI Taxonomy" id="116794"/>
    <lineage>
        <taxon>Eukaryota</taxon>
        <taxon>Fungi</taxon>
        <taxon>Dikarya</taxon>
        <taxon>Ascomycota</taxon>
        <taxon>Pezizomycotina</taxon>
        <taxon>Lecanoromycetes</taxon>
        <taxon>OSLEUM clade</taxon>
        <taxon>Lecanoromycetidae</taxon>
        <taxon>Caliciales</taxon>
        <taxon>Physciaceae</taxon>
        <taxon>Heterodermia</taxon>
    </lineage>
</organism>
<feature type="region of interest" description="Disordered" evidence="3">
    <location>
        <begin position="124"/>
        <end position="147"/>
    </location>
</feature>
<accession>A0A8H3IDD8</accession>